<accession>A0A6N8JJI7</accession>
<dbReference type="Gene3D" id="2.160.20.120">
    <property type="match status" value="1"/>
</dbReference>
<keyword evidence="2" id="KW-1185">Reference proteome</keyword>
<evidence type="ECO:0000313" key="1">
    <source>
        <dbReference type="EMBL" id="MVT44631.1"/>
    </source>
</evidence>
<sequence length="222" mass="24485">MRTANKLLLSFVALLVLLMLFSDIVLWANFKRGRSGDDDLHISERLAGIVLQPFKVLYLKGISHELQITTSDKATLILGGDTTGRFTYSQKNDTLFFDMHKEGGSTMLALPAIDAIYLSQGCGVTVSNFDIPQLDVHMGDNCTVDLNSMKVSKLNVDGGKESKLSMMGNGTDQGIGSFRLQLGKNSEFRSRDVAYQQTDIKLDSINVLEMTGRSLNVLKEIK</sequence>
<dbReference type="AlphaFoldDB" id="A0A6N8JJI7"/>
<dbReference type="RefSeq" id="WP_157303421.1">
    <property type="nucleotide sequence ID" value="NZ_BAAAZB010000018.1"/>
</dbReference>
<comment type="caution">
    <text evidence="1">The sequence shown here is derived from an EMBL/GenBank/DDBJ whole genome shotgun (WGS) entry which is preliminary data.</text>
</comment>
<reference evidence="1 2" key="1">
    <citation type="submission" date="2019-12" db="EMBL/GenBank/DDBJ databases">
        <title>The draft genomic sequence of strain Chitinophaga oryziterrae JCM 16595.</title>
        <authorList>
            <person name="Zhang X."/>
        </authorList>
    </citation>
    <scope>NUCLEOTIDE SEQUENCE [LARGE SCALE GENOMIC DNA]</scope>
    <source>
        <strain evidence="1 2">JCM 16595</strain>
    </source>
</reference>
<dbReference type="Proteomes" id="UP000468388">
    <property type="component" value="Unassembled WGS sequence"/>
</dbReference>
<gene>
    <name evidence="1" type="ORF">GO495_28825</name>
</gene>
<dbReference type="OrthoDB" id="653716at2"/>
<evidence type="ECO:0000313" key="2">
    <source>
        <dbReference type="Proteomes" id="UP000468388"/>
    </source>
</evidence>
<dbReference type="EMBL" id="WRXO01000012">
    <property type="protein sequence ID" value="MVT44631.1"/>
    <property type="molecule type" value="Genomic_DNA"/>
</dbReference>
<name>A0A6N8JJI7_9BACT</name>
<protein>
    <submittedName>
        <fullName evidence="1">Uncharacterized protein</fullName>
    </submittedName>
</protein>
<proteinExistence type="predicted"/>
<organism evidence="1 2">
    <name type="scientific">Chitinophaga oryziterrae</name>
    <dbReference type="NCBI Taxonomy" id="1031224"/>
    <lineage>
        <taxon>Bacteria</taxon>
        <taxon>Pseudomonadati</taxon>
        <taxon>Bacteroidota</taxon>
        <taxon>Chitinophagia</taxon>
        <taxon>Chitinophagales</taxon>
        <taxon>Chitinophagaceae</taxon>
        <taxon>Chitinophaga</taxon>
    </lineage>
</organism>